<dbReference type="GO" id="GO:0016887">
    <property type="term" value="F:ATP hydrolysis activity"/>
    <property type="evidence" value="ECO:0007669"/>
    <property type="project" value="InterPro"/>
</dbReference>
<dbReference type="InterPro" id="IPR003593">
    <property type="entry name" value="AAA+_ATPase"/>
</dbReference>
<dbReference type="FunFam" id="3.40.50.300:FF:000032">
    <property type="entry name" value="Export ABC transporter ATP-binding protein"/>
    <property type="match status" value="1"/>
</dbReference>
<keyword evidence="3" id="KW-0067">ATP-binding</keyword>
<reference evidence="7" key="1">
    <citation type="submission" date="2016-10" db="EMBL/GenBank/DDBJ databases">
        <authorList>
            <person name="Varghese N."/>
            <person name="Submissions S."/>
        </authorList>
    </citation>
    <scope>NUCLEOTIDE SEQUENCE [LARGE SCALE GENOMIC DNA]</scope>
    <source>
        <strain evidence="7">DSM 27982</strain>
    </source>
</reference>
<dbReference type="PROSITE" id="PS50893">
    <property type="entry name" value="ABC_TRANSPORTER_2"/>
    <property type="match status" value="1"/>
</dbReference>
<keyword evidence="2" id="KW-0547">Nucleotide-binding</keyword>
<protein>
    <submittedName>
        <fullName evidence="6">ABC-type lipoprotein export system, ATPase component</fullName>
    </submittedName>
</protein>
<keyword evidence="1" id="KW-0813">Transport</keyword>
<dbReference type="Gene3D" id="3.40.50.300">
    <property type="entry name" value="P-loop containing nucleotide triphosphate hydrolases"/>
    <property type="match status" value="1"/>
</dbReference>
<dbReference type="PANTHER" id="PTHR24220">
    <property type="entry name" value="IMPORT ATP-BINDING PROTEIN"/>
    <property type="match status" value="1"/>
</dbReference>
<dbReference type="InterPro" id="IPR027417">
    <property type="entry name" value="P-loop_NTPase"/>
</dbReference>
<dbReference type="Proteomes" id="UP000198541">
    <property type="component" value="Unassembled WGS sequence"/>
</dbReference>
<feature type="compositionally biased region" description="Basic and acidic residues" evidence="4">
    <location>
        <begin position="319"/>
        <end position="331"/>
    </location>
</feature>
<dbReference type="InterPro" id="IPR017911">
    <property type="entry name" value="MacB-like_ATP-bd"/>
</dbReference>
<gene>
    <name evidence="6" type="ORF">SAMN05216355_10321</name>
</gene>
<dbReference type="GO" id="GO:0005886">
    <property type="term" value="C:plasma membrane"/>
    <property type="evidence" value="ECO:0007669"/>
    <property type="project" value="TreeGrafter"/>
</dbReference>
<dbReference type="CDD" id="cd03255">
    <property type="entry name" value="ABC_MJ0796_LolCDE_FtsE"/>
    <property type="match status" value="1"/>
</dbReference>
<dbReference type="GO" id="GO:0005524">
    <property type="term" value="F:ATP binding"/>
    <property type="evidence" value="ECO:0007669"/>
    <property type="project" value="UniProtKB-KW"/>
</dbReference>
<evidence type="ECO:0000313" key="6">
    <source>
        <dbReference type="EMBL" id="SDN39417.1"/>
    </source>
</evidence>
<dbReference type="GO" id="GO:0022857">
    <property type="term" value="F:transmembrane transporter activity"/>
    <property type="evidence" value="ECO:0007669"/>
    <property type="project" value="UniProtKB-ARBA"/>
</dbReference>
<dbReference type="AlphaFoldDB" id="A0A1H0B133"/>
<dbReference type="RefSeq" id="WP_092534016.1">
    <property type="nucleotide sequence ID" value="NZ_FNIM01000003.1"/>
</dbReference>
<feature type="domain" description="ABC transporter" evidence="5">
    <location>
        <begin position="20"/>
        <end position="257"/>
    </location>
</feature>
<dbReference type="STRING" id="332524.SAMN04487766_1085"/>
<name>A0A1H0B133_9ACTO</name>
<dbReference type="PANTHER" id="PTHR24220:SF685">
    <property type="entry name" value="ABC TRANSPORTER RELATED"/>
    <property type="match status" value="1"/>
</dbReference>
<evidence type="ECO:0000256" key="2">
    <source>
        <dbReference type="ARBA" id="ARBA00022741"/>
    </source>
</evidence>
<dbReference type="SMART" id="SM00382">
    <property type="entry name" value="AAA"/>
    <property type="match status" value="1"/>
</dbReference>
<evidence type="ECO:0000313" key="7">
    <source>
        <dbReference type="Proteomes" id="UP000198541"/>
    </source>
</evidence>
<accession>A0A1H0B133</accession>
<keyword evidence="6" id="KW-0449">Lipoprotein</keyword>
<feature type="compositionally biased region" description="Basic and acidic residues" evidence="4">
    <location>
        <begin position="296"/>
        <end position="308"/>
    </location>
</feature>
<evidence type="ECO:0000256" key="4">
    <source>
        <dbReference type="SAM" id="MobiDB-lite"/>
    </source>
</evidence>
<evidence type="ECO:0000256" key="3">
    <source>
        <dbReference type="ARBA" id="ARBA00022840"/>
    </source>
</evidence>
<proteinExistence type="predicted"/>
<dbReference type="EMBL" id="FNIM01000003">
    <property type="protein sequence ID" value="SDN39417.1"/>
    <property type="molecule type" value="Genomic_DNA"/>
</dbReference>
<feature type="region of interest" description="Disordered" evidence="4">
    <location>
        <begin position="271"/>
        <end position="358"/>
    </location>
</feature>
<dbReference type="InterPro" id="IPR003439">
    <property type="entry name" value="ABC_transporter-like_ATP-bd"/>
</dbReference>
<evidence type="ECO:0000256" key="1">
    <source>
        <dbReference type="ARBA" id="ARBA00022448"/>
    </source>
</evidence>
<dbReference type="SUPFAM" id="SSF52540">
    <property type="entry name" value="P-loop containing nucleoside triphosphate hydrolases"/>
    <property type="match status" value="1"/>
</dbReference>
<sequence length="358" mass="38444">MSRRHPEGLVAHGPVGDAVVTARNLSKIFGDEEQAVTALESVDAHIARGRFTAVLGPSGSGKTTLLRCLAGLEPPTSGTIILDGEEISLLNQRRLTRLRRERVGLIFQSHNLVPSLSVAENITLPLDLARRHVDPARLNRIADVVGMRGRLDYRPAELSAGQAQRVACARALIGAPAVVFADEPTGALGSQDTTQLLGILRAAVDELEQSIVLATHDADVAARADTVIFLQDGNIVAEMNQPNRDRLLDALHDLGDTGTSGIGVGRAEREVSQVEEAWSQPLGAQGAPRSRSRSSRPRDWEDTGERSRPGRSARAYDASPHDWDDPADRSARPGRRSSRAPGGDGADSTDLNNPWGYQ</sequence>
<dbReference type="Pfam" id="PF00005">
    <property type="entry name" value="ABC_tran"/>
    <property type="match status" value="1"/>
</dbReference>
<dbReference type="InterPro" id="IPR015854">
    <property type="entry name" value="ABC_transpr_LolD-like"/>
</dbReference>
<keyword evidence="7" id="KW-1185">Reference proteome</keyword>
<evidence type="ECO:0000259" key="5">
    <source>
        <dbReference type="PROSITE" id="PS50893"/>
    </source>
</evidence>
<dbReference type="GO" id="GO:0098796">
    <property type="term" value="C:membrane protein complex"/>
    <property type="evidence" value="ECO:0007669"/>
    <property type="project" value="UniProtKB-ARBA"/>
</dbReference>
<organism evidence="6 7">
    <name type="scientific">Actinomyces ruminicola</name>
    <dbReference type="NCBI Taxonomy" id="332524"/>
    <lineage>
        <taxon>Bacteria</taxon>
        <taxon>Bacillati</taxon>
        <taxon>Actinomycetota</taxon>
        <taxon>Actinomycetes</taxon>
        <taxon>Actinomycetales</taxon>
        <taxon>Actinomycetaceae</taxon>
        <taxon>Actinomyces</taxon>
    </lineage>
</organism>